<dbReference type="Pfam" id="PF01565">
    <property type="entry name" value="FAD_binding_4"/>
    <property type="match status" value="1"/>
</dbReference>
<dbReference type="NCBIfam" id="NF008439">
    <property type="entry name" value="PRK11282.1"/>
    <property type="match status" value="1"/>
</dbReference>
<keyword evidence="1" id="KW-0285">Flavoprotein</keyword>
<dbReference type="InterPro" id="IPR006094">
    <property type="entry name" value="Oxid_FAD_bind_N"/>
</dbReference>
<dbReference type="EMBL" id="WUMV01000007">
    <property type="protein sequence ID" value="MXN66193.1"/>
    <property type="molecule type" value="Genomic_DNA"/>
</dbReference>
<dbReference type="InterPro" id="IPR016169">
    <property type="entry name" value="FAD-bd_PCMH_sub2"/>
</dbReference>
<evidence type="ECO:0000259" key="3">
    <source>
        <dbReference type="PROSITE" id="PS51387"/>
    </source>
</evidence>
<dbReference type="InterPro" id="IPR016166">
    <property type="entry name" value="FAD-bd_PCMH"/>
</dbReference>
<evidence type="ECO:0000313" key="5">
    <source>
        <dbReference type="Proteomes" id="UP000433101"/>
    </source>
</evidence>
<evidence type="ECO:0000256" key="1">
    <source>
        <dbReference type="ARBA" id="ARBA00022630"/>
    </source>
</evidence>
<keyword evidence="4" id="KW-0560">Oxidoreductase</keyword>
<sequence length="405" mass="43050">MGETLKPRDEKDLVEAVRWAISEDHPLEVIGQGSKRDLGRPVQAGHVLDLSAISGVETYEPAELVLTVRAGTPIAEVERLVEEHGQELAFEPMDYGPLLGREPGLGTIGGVVGANLSGPKRLKHGAARDHILGLQAVSGRGEVFKAGGKVVKNVTGYDLPRALCGSWGTLALATSVTFKVLPRAQTEATVLLPGLSDAEAVRSMTRAMGSSAEVSAAAHLPREAAEKIGVDGFDGTKDATLLRLEGFGPSVDYRFDALRKLFGDAIAAERLEADVSRALWRAVRDCLPFAGDDAPVWRVSLAPTAGPAFVADLSRVLAFEAFYDWSGGLVWLRLKDGDPQAEALREGVKRAGGGHATLVRASHAVRTSVPVFEPQPKPLAGLSRRLKQQFDPSGILNPGRMASGL</sequence>
<organism evidence="4 5">
    <name type="scientific">Stappia sediminis</name>
    <dbReference type="NCBI Taxonomy" id="2692190"/>
    <lineage>
        <taxon>Bacteria</taxon>
        <taxon>Pseudomonadati</taxon>
        <taxon>Pseudomonadota</taxon>
        <taxon>Alphaproteobacteria</taxon>
        <taxon>Hyphomicrobiales</taxon>
        <taxon>Stappiaceae</taxon>
        <taxon>Stappia</taxon>
    </lineage>
</organism>
<evidence type="ECO:0000256" key="2">
    <source>
        <dbReference type="ARBA" id="ARBA00022827"/>
    </source>
</evidence>
<protein>
    <submittedName>
        <fullName evidence="4">Glycolate oxidase subunit GlcE</fullName>
        <ecNumber evidence="4">1.1.99.14</ecNumber>
    </submittedName>
</protein>
<dbReference type="GO" id="GO:0019154">
    <property type="term" value="F:glycolate dehydrogenase activity"/>
    <property type="evidence" value="ECO:0007669"/>
    <property type="project" value="UniProtKB-EC"/>
</dbReference>
<gene>
    <name evidence="4" type="primary">glcE</name>
    <name evidence="4" type="ORF">GR183_14860</name>
</gene>
<dbReference type="InterPro" id="IPR016164">
    <property type="entry name" value="FAD-linked_Oxase-like_C"/>
</dbReference>
<reference evidence="4 5" key="1">
    <citation type="submission" date="2019-12" db="EMBL/GenBank/DDBJ databases">
        <authorList>
            <person name="Li M."/>
        </authorList>
    </citation>
    <scope>NUCLEOTIDE SEQUENCE [LARGE SCALE GENOMIC DNA]</scope>
    <source>
        <strain evidence="4 5">GBMRC 2046</strain>
    </source>
</reference>
<dbReference type="AlphaFoldDB" id="A0A7X3S8U7"/>
<dbReference type="Proteomes" id="UP000433101">
    <property type="component" value="Unassembled WGS sequence"/>
</dbReference>
<keyword evidence="2" id="KW-0274">FAD</keyword>
<dbReference type="SUPFAM" id="SSF56176">
    <property type="entry name" value="FAD-binding/transporter-associated domain-like"/>
    <property type="match status" value="1"/>
</dbReference>
<dbReference type="PANTHER" id="PTHR11748:SF103">
    <property type="entry name" value="GLYCOLATE OXIDASE SUBUNIT GLCE"/>
    <property type="match status" value="1"/>
</dbReference>
<keyword evidence="5" id="KW-1185">Reference proteome</keyword>
<dbReference type="GO" id="GO:0071949">
    <property type="term" value="F:FAD binding"/>
    <property type="evidence" value="ECO:0007669"/>
    <property type="project" value="InterPro"/>
</dbReference>
<proteinExistence type="predicted"/>
<comment type="caution">
    <text evidence="4">The sequence shown here is derived from an EMBL/GenBank/DDBJ whole genome shotgun (WGS) entry which is preliminary data.</text>
</comment>
<dbReference type="PANTHER" id="PTHR11748">
    <property type="entry name" value="D-LACTATE DEHYDROGENASE"/>
    <property type="match status" value="1"/>
</dbReference>
<dbReference type="RefSeq" id="WP_160776443.1">
    <property type="nucleotide sequence ID" value="NZ_WUMV01000007.1"/>
</dbReference>
<dbReference type="Gene3D" id="3.30.465.10">
    <property type="match status" value="1"/>
</dbReference>
<accession>A0A7X3S8U7</accession>
<dbReference type="InterPro" id="IPR036318">
    <property type="entry name" value="FAD-bd_PCMH-like_sf"/>
</dbReference>
<dbReference type="SUPFAM" id="SSF55103">
    <property type="entry name" value="FAD-linked oxidases, C-terminal domain"/>
    <property type="match status" value="1"/>
</dbReference>
<evidence type="ECO:0000313" key="4">
    <source>
        <dbReference type="EMBL" id="MXN66193.1"/>
    </source>
</evidence>
<name>A0A7X3S8U7_9HYPH</name>
<dbReference type="PROSITE" id="PS51387">
    <property type="entry name" value="FAD_PCMH"/>
    <property type="match status" value="1"/>
</dbReference>
<dbReference type="EC" id="1.1.99.14" evidence="4"/>
<feature type="domain" description="FAD-binding PCMH-type" evidence="3">
    <location>
        <begin position="1"/>
        <end position="183"/>
    </location>
</feature>